<dbReference type="Proteomes" id="UP000006820">
    <property type="component" value="Chromosome"/>
</dbReference>
<dbReference type="AlphaFoldDB" id="Q5YVR1"/>
<keyword evidence="3" id="KW-1185">Reference proteome</keyword>
<dbReference type="EMBL" id="AP006618">
    <property type="protein sequence ID" value="BAD57730.1"/>
    <property type="molecule type" value="Genomic_DNA"/>
</dbReference>
<feature type="region of interest" description="Disordered" evidence="1">
    <location>
        <begin position="1"/>
        <end position="58"/>
    </location>
</feature>
<reference evidence="2 3" key="1">
    <citation type="journal article" date="2004" name="Proc. Natl. Acad. Sci. U.S.A.">
        <title>The complete genomic sequence of Nocardia farcinica IFM 10152.</title>
        <authorList>
            <person name="Ishikawa J."/>
            <person name="Yamashita A."/>
            <person name="Mikami Y."/>
            <person name="Hoshino Y."/>
            <person name="Kurita H."/>
            <person name="Hotta K."/>
            <person name="Shiba T."/>
            <person name="Hattori M."/>
        </authorList>
    </citation>
    <scope>NUCLEOTIDE SEQUENCE [LARGE SCALE GENOMIC DNA]</scope>
    <source>
        <strain evidence="2 3">IFM 10152</strain>
    </source>
</reference>
<dbReference type="STRING" id="247156.NFA_28830"/>
<feature type="compositionally biased region" description="Basic and acidic residues" evidence="1">
    <location>
        <begin position="21"/>
        <end position="32"/>
    </location>
</feature>
<protein>
    <submittedName>
        <fullName evidence="2">Uncharacterized protein</fullName>
    </submittedName>
</protein>
<dbReference type="KEGG" id="nfa:NFA_28830"/>
<feature type="region of interest" description="Disordered" evidence="1">
    <location>
        <begin position="92"/>
        <end position="134"/>
    </location>
</feature>
<evidence type="ECO:0000313" key="3">
    <source>
        <dbReference type="Proteomes" id="UP000006820"/>
    </source>
</evidence>
<gene>
    <name evidence="2" type="ordered locus">NFA_28830</name>
</gene>
<evidence type="ECO:0000313" key="2">
    <source>
        <dbReference type="EMBL" id="BAD57730.1"/>
    </source>
</evidence>
<organism evidence="2 3">
    <name type="scientific">Nocardia farcinica (strain IFM 10152)</name>
    <dbReference type="NCBI Taxonomy" id="247156"/>
    <lineage>
        <taxon>Bacteria</taxon>
        <taxon>Bacillati</taxon>
        <taxon>Actinomycetota</taxon>
        <taxon>Actinomycetes</taxon>
        <taxon>Mycobacteriales</taxon>
        <taxon>Nocardiaceae</taxon>
        <taxon>Nocardia</taxon>
    </lineage>
</organism>
<name>Q5YVR1_NOCFA</name>
<proteinExistence type="predicted"/>
<sequence>MPVLTDEGVRPSELPVAPELGDGHRRGVHPESSEPAPNAPVVPRERTAQSPSKGDRPVMATMSSVIADRTLTACVRTAALCYRRAHGDRSGRAWMMPSSTRKSNPHTATHVTGGLIRSPSPLGRPATDRHAAETGPPHCAGAATLHCSRGGLEAIRDAVTTASEQSIWRHSRLPQGDRRLHAVLPHTSSGAMHYCASLPIGPSVPSCFAFAQHPAQGAASCSAALAVIPSPSFAENQLVADRTAQQPLP</sequence>
<dbReference type="HOGENOM" id="CLU_1114907_0_0_11"/>
<accession>Q5YVR1</accession>
<feature type="compositionally biased region" description="Polar residues" evidence="1">
    <location>
        <begin position="97"/>
        <end position="110"/>
    </location>
</feature>
<evidence type="ECO:0000256" key="1">
    <source>
        <dbReference type="SAM" id="MobiDB-lite"/>
    </source>
</evidence>